<dbReference type="SUPFAM" id="SSF90123">
    <property type="entry name" value="ABC transporter transmembrane region"/>
    <property type="match status" value="1"/>
</dbReference>
<reference evidence="6 7" key="1">
    <citation type="submission" date="2015-01" db="EMBL/GenBank/DDBJ databases">
        <title>Draft Genome Sequences of Four Bacillus thermoamylovorans Strains, Isolated From Food Products.</title>
        <authorList>
            <person name="Krawcyk A.O."/>
            <person name="Berendsen E.M."/>
            <person name="Eijlander R.T."/>
            <person name="de Jong A."/>
            <person name="Wells-Bennik M."/>
            <person name="Kuipers O.P."/>
        </authorList>
    </citation>
    <scope>NUCLEOTIDE SEQUENCE [LARGE SCALE GENOMIC DNA]</scope>
    <source>
        <strain evidence="6 7">B4167</strain>
    </source>
</reference>
<evidence type="ECO:0008006" key="8">
    <source>
        <dbReference type="Google" id="ProtNLM"/>
    </source>
</evidence>
<evidence type="ECO:0000256" key="1">
    <source>
        <dbReference type="ARBA" id="ARBA00004651"/>
    </source>
</evidence>
<dbReference type="EMBL" id="JXLU01000028">
    <property type="protein sequence ID" value="KIO73696.1"/>
    <property type="molecule type" value="Genomic_DNA"/>
</dbReference>
<comment type="caution">
    <text evidence="6">The sequence shown here is derived from an EMBL/GenBank/DDBJ whole genome shotgun (WGS) entry which is preliminary data.</text>
</comment>
<proteinExistence type="predicted"/>
<accession>A0ABD4AA04</accession>
<evidence type="ECO:0000256" key="4">
    <source>
        <dbReference type="ARBA" id="ARBA00023136"/>
    </source>
</evidence>
<comment type="subcellular location">
    <subcellularLocation>
        <location evidence="1">Cell membrane</location>
        <topology evidence="1">Multi-pass membrane protein</topology>
    </subcellularLocation>
</comment>
<dbReference type="InterPro" id="IPR036640">
    <property type="entry name" value="ABC1_TM_sf"/>
</dbReference>
<name>A0ABD4AA04_9BACI</name>
<dbReference type="Gene3D" id="1.20.1560.10">
    <property type="entry name" value="ABC transporter type 1, transmembrane domain"/>
    <property type="match status" value="1"/>
</dbReference>
<organism evidence="6 7">
    <name type="scientific">Caldibacillus thermoamylovorans</name>
    <dbReference type="NCBI Taxonomy" id="35841"/>
    <lineage>
        <taxon>Bacteria</taxon>
        <taxon>Bacillati</taxon>
        <taxon>Bacillota</taxon>
        <taxon>Bacilli</taxon>
        <taxon>Bacillales</taxon>
        <taxon>Bacillaceae</taxon>
        <taxon>Caldibacillus</taxon>
    </lineage>
</organism>
<evidence type="ECO:0000313" key="6">
    <source>
        <dbReference type="EMBL" id="KIO73696.1"/>
    </source>
</evidence>
<evidence type="ECO:0000313" key="7">
    <source>
        <dbReference type="Proteomes" id="UP000032076"/>
    </source>
</evidence>
<gene>
    <name evidence="6" type="ORF">B4167_1939</name>
</gene>
<keyword evidence="2 5" id="KW-0812">Transmembrane</keyword>
<dbReference type="Proteomes" id="UP000032076">
    <property type="component" value="Unassembled WGS sequence"/>
</dbReference>
<dbReference type="AlphaFoldDB" id="A0ABD4AA04"/>
<evidence type="ECO:0000256" key="3">
    <source>
        <dbReference type="ARBA" id="ARBA00022989"/>
    </source>
</evidence>
<feature type="transmembrane region" description="Helical" evidence="5">
    <location>
        <begin position="47"/>
        <end position="66"/>
    </location>
</feature>
<evidence type="ECO:0000256" key="5">
    <source>
        <dbReference type="SAM" id="Phobius"/>
    </source>
</evidence>
<keyword evidence="4 5" id="KW-0472">Membrane</keyword>
<feature type="transmembrane region" description="Helical" evidence="5">
    <location>
        <begin position="20"/>
        <end position="41"/>
    </location>
</feature>
<dbReference type="GO" id="GO:0005886">
    <property type="term" value="C:plasma membrane"/>
    <property type="evidence" value="ECO:0007669"/>
    <property type="project" value="UniProtKB-SubCell"/>
</dbReference>
<sequence length="77" mass="8787">MILRFLSYYKPHKKLFLIDFSSAVVVAILELAFPLAVQWFIDSLLPKGNWSTILSVSIALFVLFVINTKMKALWIVG</sequence>
<evidence type="ECO:0000256" key="2">
    <source>
        <dbReference type="ARBA" id="ARBA00022692"/>
    </source>
</evidence>
<protein>
    <recommendedName>
        <fullName evidence="8">ABC transmembrane type-1 domain-containing protein</fullName>
    </recommendedName>
</protein>
<keyword evidence="3 5" id="KW-1133">Transmembrane helix</keyword>